<dbReference type="GO" id="GO:0009030">
    <property type="term" value="F:thiamine-phosphate kinase activity"/>
    <property type="evidence" value="ECO:0007669"/>
    <property type="project" value="UniProtKB-UniRule"/>
</dbReference>
<dbReference type="Proteomes" id="UP000198771">
    <property type="component" value="Unassembled WGS sequence"/>
</dbReference>
<feature type="binding site" evidence="2">
    <location>
        <position position="52"/>
    </location>
    <ligand>
        <name>Mg(2+)</name>
        <dbReference type="ChEBI" id="CHEBI:18420"/>
        <label>1</label>
    </ligand>
</feature>
<evidence type="ECO:0000259" key="3">
    <source>
        <dbReference type="Pfam" id="PF00586"/>
    </source>
</evidence>
<feature type="binding site" evidence="2">
    <location>
        <position position="53"/>
    </location>
    <ligand>
        <name>Mg(2+)</name>
        <dbReference type="ChEBI" id="CHEBI:18420"/>
        <label>1</label>
    </ligand>
</feature>
<keyword evidence="2" id="KW-0479">Metal-binding</keyword>
<dbReference type="InterPro" id="IPR016188">
    <property type="entry name" value="PurM-like_N"/>
</dbReference>
<evidence type="ECO:0000256" key="2">
    <source>
        <dbReference type="HAMAP-Rule" id="MF_02128"/>
    </source>
</evidence>
<accession>A0A1G6BB63</accession>
<keyword evidence="2" id="KW-0067">ATP-binding</keyword>
<comment type="caution">
    <text evidence="2">Lacks conserved residue(s) required for the propagation of feature annotation.</text>
</comment>
<feature type="domain" description="PurM-like N-terminal" evidence="3">
    <location>
        <begin position="36"/>
        <end position="135"/>
    </location>
</feature>
<dbReference type="Gene3D" id="3.30.1330.10">
    <property type="entry name" value="PurM-like, N-terminal domain"/>
    <property type="match status" value="1"/>
</dbReference>
<dbReference type="HAMAP" id="MF_02128">
    <property type="entry name" value="TMP_kinase"/>
    <property type="match status" value="1"/>
</dbReference>
<sequence>MDNHTQKESNLQSEDAFLALIDRCFPSSDRLLLGRGDDCAVVSCTDSLCVSSDLFLQDVHFRREYFSAEDFGYKALAVNISDIAAMGARPTAFALNLMIPDGVDDAYWIEFFQGMAGLAGEHDLDLVGGDLSRASCLGAAITIWGERVPGGRYLQRAQARPGDVLFIVGEVGLARLGLAQLEESLALNGNVKIQDYSFGRQNRHAQAMYPQAIQAHLRPAMHVAEACALGAMDTIRGLMDVSDGLARDLPRFLGPHLGCRITLAEQDLHPELRRFAAENLVDALEWALRGGEDYALLGAVAAGSWEVLQSAVPQVSRLGDVTPTSGIMLREERILLHGFDHFGR</sequence>
<feature type="binding site" evidence="2">
    <location>
        <position position="156"/>
    </location>
    <ligand>
        <name>ATP</name>
        <dbReference type="ChEBI" id="CHEBI:30616"/>
    </ligand>
</feature>
<dbReference type="SUPFAM" id="SSF55326">
    <property type="entry name" value="PurM N-terminal domain-like"/>
    <property type="match status" value="1"/>
</dbReference>
<comment type="pathway">
    <text evidence="2">Cofactor biosynthesis; thiamine diphosphate biosynthesis; thiamine diphosphate from thiamine phosphate: step 1/1.</text>
</comment>
<dbReference type="CDD" id="cd02194">
    <property type="entry name" value="ThiL"/>
    <property type="match status" value="1"/>
</dbReference>
<dbReference type="STRING" id="617002.SAMN05660653_00861"/>
<organism evidence="4 5">
    <name type="scientific">Desulfonatronum thiosulfatophilum</name>
    <dbReference type="NCBI Taxonomy" id="617002"/>
    <lineage>
        <taxon>Bacteria</taxon>
        <taxon>Pseudomonadati</taxon>
        <taxon>Thermodesulfobacteriota</taxon>
        <taxon>Desulfovibrionia</taxon>
        <taxon>Desulfovibrionales</taxon>
        <taxon>Desulfonatronaceae</taxon>
        <taxon>Desulfonatronum</taxon>
    </lineage>
</organism>
<comment type="catalytic activity">
    <reaction evidence="2">
        <text>thiamine phosphate + ATP = thiamine diphosphate + ADP</text>
        <dbReference type="Rhea" id="RHEA:15913"/>
        <dbReference type="ChEBI" id="CHEBI:30616"/>
        <dbReference type="ChEBI" id="CHEBI:37575"/>
        <dbReference type="ChEBI" id="CHEBI:58937"/>
        <dbReference type="ChEBI" id="CHEBI:456216"/>
        <dbReference type="EC" id="2.7.4.16"/>
    </reaction>
</comment>
<dbReference type="InterPro" id="IPR006283">
    <property type="entry name" value="ThiL-like"/>
</dbReference>
<keyword evidence="5" id="KW-1185">Reference proteome</keyword>
<dbReference type="OrthoDB" id="9802811at2"/>
<evidence type="ECO:0000313" key="5">
    <source>
        <dbReference type="Proteomes" id="UP000198771"/>
    </source>
</evidence>
<dbReference type="EMBL" id="FMXO01000004">
    <property type="protein sequence ID" value="SDB17912.1"/>
    <property type="molecule type" value="Genomic_DNA"/>
</dbReference>
<dbReference type="NCBIfam" id="TIGR01379">
    <property type="entry name" value="thiL"/>
    <property type="match status" value="1"/>
</dbReference>
<feature type="binding site" evidence="2">
    <location>
        <position position="130"/>
    </location>
    <ligand>
        <name>Mg(2+)</name>
        <dbReference type="ChEBI" id="CHEBI:18420"/>
        <label>1</label>
    </ligand>
</feature>
<dbReference type="GO" id="GO:0000287">
    <property type="term" value="F:magnesium ion binding"/>
    <property type="evidence" value="ECO:0007669"/>
    <property type="project" value="UniProtKB-UniRule"/>
</dbReference>
<reference evidence="4 5" key="1">
    <citation type="submission" date="2016-10" db="EMBL/GenBank/DDBJ databases">
        <authorList>
            <person name="de Groot N.N."/>
        </authorList>
    </citation>
    <scope>NUCLEOTIDE SEQUENCE [LARGE SCALE GENOMIC DNA]</scope>
    <source>
        <strain evidence="4 5">ASO4-2</strain>
    </source>
</reference>
<comment type="miscellaneous">
    <text evidence="2">Reaction mechanism of ThiL seems to utilize a direct, inline transfer of the gamma-phosphate of ATP to TMP rather than a phosphorylated enzyme intermediate.</text>
</comment>
<dbReference type="PIRSF" id="PIRSF005303">
    <property type="entry name" value="Thiam_monoph_kin"/>
    <property type="match status" value="1"/>
</dbReference>
<feature type="binding site" evidence="2">
    <location>
        <position position="51"/>
    </location>
    <ligand>
        <name>Mg(2+)</name>
        <dbReference type="ChEBI" id="CHEBI:18420"/>
        <label>4</label>
    </ligand>
</feature>
<dbReference type="InterPro" id="IPR036921">
    <property type="entry name" value="PurM-like_N_sf"/>
</dbReference>
<feature type="binding site" evidence="2">
    <location>
        <position position="240"/>
    </location>
    <ligand>
        <name>Mg(2+)</name>
        <dbReference type="ChEBI" id="CHEBI:18420"/>
        <label>3</label>
    </ligand>
</feature>
<feature type="binding site" evidence="2">
    <location>
        <position position="292"/>
    </location>
    <ligand>
        <name>substrate</name>
    </ligand>
</feature>
<keyword evidence="2 4" id="KW-0418">Kinase</keyword>
<gene>
    <name evidence="2" type="primary">thiL</name>
    <name evidence="4" type="ORF">SAMN05660653_00861</name>
</gene>
<dbReference type="InterPro" id="IPR036676">
    <property type="entry name" value="PurM-like_C_sf"/>
</dbReference>
<feature type="binding site" evidence="2">
    <location>
        <position position="82"/>
    </location>
    <ligand>
        <name>Mg(2+)</name>
        <dbReference type="ChEBI" id="CHEBI:18420"/>
        <label>3</label>
    </ligand>
</feature>
<comment type="similarity">
    <text evidence="2">Belongs to the thiamine-monophosphate kinase family.</text>
</comment>
<feature type="binding site" evidence="2">
    <location>
        <position position="38"/>
    </location>
    <ligand>
        <name>Mg(2+)</name>
        <dbReference type="ChEBI" id="CHEBI:18420"/>
        <label>4</label>
    </ligand>
</feature>
<feature type="binding site" evidence="2">
    <location>
        <position position="60"/>
    </location>
    <ligand>
        <name>substrate</name>
    </ligand>
</feature>
<keyword evidence="2" id="KW-0808">Transferase</keyword>
<keyword evidence="2" id="KW-0547">Nucleotide-binding</keyword>
<feature type="binding site" evidence="2">
    <location>
        <position position="242"/>
    </location>
    <ligand>
        <name>ATP</name>
        <dbReference type="ChEBI" id="CHEBI:30616"/>
    </ligand>
</feature>
<dbReference type="GO" id="GO:0009229">
    <property type="term" value="P:thiamine diphosphate biosynthetic process"/>
    <property type="evidence" value="ECO:0007669"/>
    <property type="project" value="UniProtKB-UniRule"/>
</dbReference>
<feature type="binding site" evidence="2">
    <location>
        <position position="82"/>
    </location>
    <ligand>
        <name>Mg(2+)</name>
        <dbReference type="ChEBI" id="CHEBI:18420"/>
        <label>2</label>
    </ligand>
</feature>
<feature type="binding site" evidence="2">
    <location>
        <position position="339"/>
    </location>
    <ligand>
        <name>substrate</name>
    </ligand>
</feature>
<keyword evidence="2" id="KW-0460">Magnesium</keyword>
<name>A0A1G6BB63_9BACT</name>
<comment type="function">
    <text evidence="2">Catalyzes the ATP-dependent phosphorylation of thiamine-monophosphate (TMP) to form thiamine-pyrophosphate (TPP), the active form of vitamin B1.</text>
</comment>
<dbReference type="AlphaFoldDB" id="A0A1G6BB63"/>
<feature type="binding site" evidence="2">
    <location>
        <position position="243"/>
    </location>
    <ligand>
        <name>Mg(2+)</name>
        <dbReference type="ChEBI" id="CHEBI:18420"/>
        <label>5</label>
    </ligand>
</feature>
<feature type="binding site" evidence="2">
    <location>
        <position position="82"/>
    </location>
    <ligand>
        <name>Mg(2+)</name>
        <dbReference type="ChEBI" id="CHEBI:18420"/>
        <label>4</label>
    </ligand>
</feature>
<dbReference type="UniPathway" id="UPA00060">
    <property type="reaction ID" value="UER00142"/>
</dbReference>
<feature type="binding site" evidence="2">
    <location>
        <position position="53"/>
    </location>
    <ligand>
        <name>Mg(2+)</name>
        <dbReference type="ChEBI" id="CHEBI:18420"/>
        <label>2</label>
    </ligand>
</feature>
<dbReference type="PANTHER" id="PTHR30270:SF0">
    <property type="entry name" value="THIAMINE-MONOPHOSPHATE KINASE"/>
    <property type="match status" value="1"/>
</dbReference>
<dbReference type="Gene3D" id="3.90.650.10">
    <property type="entry name" value="PurM-like C-terminal domain"/>
    <property type="match status" value="1"/>
</dbReference>
<feature type="binding site" evidence="2">
    <location>
        <position position="38"/>
    </location>
    <ligand>
        <name>Mg(2+)</name>
        <dbReference type="ChEBI" id="CHEBI:18420"/>
        <label>3</label>
    </ligand>
</feature>
<dbReference type="GO" id="GO:0009228">
    <property type="term" value="P:thiamine biosynthetic process"/>
    <property type="evidence" value="ECO:0007669"/>
    <property type="project" value="UniProtKB-KW"/>
</dbReference>
<dbReference type="RefSeq" id="WP_092117604.1">
    <property type="nucleotide sequence ID" value="NZ_FMXO01000004.1"/>
</dbReference>
<evidence type="ECO:0000256" key="1">
    <source>
        <dbReference type="ARBA" id="ARBA00022977"/>
    </source>
</evidence>
<proteinExistence type="inferred from homology"/>
<evidence type="ECO:0000313" key="4">
    <source>
        <dbReference type="EMBL" id="SDB17912.1"/>
    </source>
</evidence>
<dbReference type="PANTHER" id="PTHR30270">
    <property type="entry name" value="THIAMINE-MONOPHOSPHATE KINASE"/>
    <property type="match status" value="1"/>
</dbReference>
<keyword evidence="1 2" id="KW-0784">Thiamine biosynthesis</keyword>
<dbReference type="SUPFAM" id="SSF56042">
    <property type="entry name" value="PurM C-terminal domain-like"/>
    <property type="match status" value="1"/>
</dbReference>
<protein>
    <recommendedName>
        <fullName evidence="2">Thiamine-monophosphate kinase</fullName>
        <shortName evidence="2">TMP kinase</shortName>
        <shortName evidence="2">Thiamine-phosphate kinase</shortName>
        <ecNumber evidence="2">2.7.4.16</ecNumber>
    </recommendedName>
</protein>
<dbReference type="Pfam" id="PF00586">
    <property type="entry name" value="AIRS"/>
    <property type="match status" value="1"/>
</dbReference>
<dbReference type="EC" id="2.7.4.16" evidence="2"/>
<dbReference type="GO" id="GO:0005524">
    <property type="term" value="F:ATP binding"/>
    <property type="evidence" value="ECO:0007669"/>
    <property type="project" value="UniProtKB-UniRule"/>
</dbReference>
<feature type="binding site" evidence="2">
    <location>
        <begin position="129"/>
        <end position="130"/>
    </location>
    <ligand>
        <name>ATP</name>
        <dbReference type="ChEBI" id="CHEBI:30616"/>
    </ligand>
</feature>